<dbReference type="Pfam" id="PF22461">
    <property type="entry name" value="SLBB_2"/>
    <property type="match status" value="2"/>
</dbReference>
<dbReference type="STRING" id="1080227.A8L45_01600"/>
<dbReference type="Pfam" id="PF02563">
    <property type="entry name" value="Poly_export"/>
    <property type="match status" value="1"/>
</dbReference>
<dbReference type="Gene3D" id="3.30.1950.10">
    <property type="entry name" value="wza like domain"/>
    <property type="match status" value="1"/>
</dbReference>
<name>A0A1C3ERA6_9GAMM</name>
<evidence type="ECO:0000256" key="5">
    <source>
        <dbReference type="ARBA" id="ARBA00022597"/>
    </source>
</evidence>
<feature type="domain" description="Polysaccharide export protein N-terminal" evidence="16">
    <location>
        <begin position="78"/>
        <end position="162"/>
    </location>
</feature>
<keyword evidence="3" id="KW-0813">Transport</keyword>
<dbReference type="Pfam" id="PF18412">
    <property type="entry name" value="Wza_C"/>
    <property type="match status" value="1"/>
</dbReference>
<evidence type="ECO:0000256" key="14">
    <source>
        <dbReference type="ARBA" id="ARBA00023288"/>
    </source>
</evidence>
<evidence type="ECO:0000256" key="8">
    <source>
        <dbReference type="ARBA" id="ARBA00023047"/>
    </source>
</evidence>
<evidence type="ECO:0000256" key="3">
    <source>
        <dbReference type="ARBA" id="ARBA00022448"/>
    </source>
</evidence>
<keyword evidence="11" id="KW-0472">Membrane</keyword>
<dbReference type="Proteomes" id="UP000094936">
    <property type="component" value="Unassembled WGS sequence"/>
</dbReference>
<feature type="domain" description="Outer-membrane lipoprotein Wza C-terminal" evidence="17">
    <location>
        <begin position="352"/>
        <end position="381"/>
    </location>
</feature>
<keyword evidence="7 15" id="KW-0732">Signal</keyword>
<dbReference type="InterPro" id="IPR003715">
    <property type="entry name" value="Poly_export_N"/>
</dbReference>
<keyword evidence="14" id="KW-0449">Lipoprotein</keyword>
<evidence type="ECO:0000259" key="17">
    <source>
        <dbReference type="Pfam" id="PF18412"/>
    </source>
</evidence>
<feature type="chain" id="PRO_5008673334" evidence="15">
    <location>
        <begin position="24"/>
        <end position="386"/>
    </location>
</feature>
<dbReference type="InterPro" id="IPR049712">
    <property type="entry name" value="Poly_export"/>
</dbReference>
<proteinExistence type="inferred from homology"/>
<keyword evidence="10" id="KW-0626">Porin</keyword>
<dbReference type="GO" id="GO:0015159">
    <property type="term" value="F:polysaccharide transmembrane transporter activity"/>
    <property type="evidence" value="ECO:0007669"/>
    <property type="project" value="InterPro"/>
</dbReference>
<keyword evidence="12" id="KW-0564">Palmitate</keyword>
<dbReference type="GO" id="GO:0046930">
    <property type="term" value="C:pore complex"/>
    <property type="evidence" value="ECO:0007669"/>
    <property type="project" value="UniProtKB-KW"/>
</dbReference>
<dbReference type="RefSeq" id="WP_068898534.1">
    <property type="nucleotide sequence ID" value="NZ_JBHUIF010000032.1"/>
</dbReference>
<evidence type="ECO:0000313" key="20">
    <source>
        <dbReference type="Proteomes" id="UP000094936"/>
    </source>
</evidence>
<keyword evidence="8" id="KW-0625">Polysaccharide transport</keyword>
<dbReference type="GO" id="GO:0015288">
    <property type="term" value="F:porin activity"/>
    <property type="evidence" value="ECO:0007669"/>
    <property type="project" value="UniProtKB-KW"/>
</dbReference>
<evidence type="ECO:0000256" key="6">
    <source>
        <dbReference type="ARBA" id="ARBA00022692"/>
    </source>
</evidence>
<organism evidence="19 20">
    <name type="scientific">Veronia pacifica</name>
    <dbReference type="NCBI Taxonomy" id="1080227"/>
    <lineage>
        <taxon>Bacteria</taxon>
        <taxon>Pseudomonadati</taxon>
        <taxon>Pseudomonadota</taxon>
        <taxon>Gammaproteobacteria</taxon>
        <taxon>Vibrionales</taxon>
        <taxon>Vibrionaceae</taxon>
        <taxon>Veronia</taxon>
    </lineage>
</organism>
<evidence type="ECO:0000256" key="13">
    <source>
        <dbReference type="ARBA" id="ARBA00023237"/>
    </source>
</evidence>
<evidence type="ECO:0000256" key="15">
    <source>
        <dbReference type="SAM" id="SignalP"/>
    </source>
</evidence>
<keyword evidence="5 19" id="KW-0762">Sugar transport</keyword>
<feature type="domain" description="SLBB" evidence="18">
    <location>
        <begin position="252"/>
        <end position="349"/>
    </location>
</feature>
<keyword evidence="6" id="KW-0812">Transmembrane</keyword>
<evidence type="ECO:0000259" key="18">
    <source>
        <dbReference type="Pfam" id="PF22461"/>
    </source>
</evidence>
<comment type="caution">
    <text evidence="19">The sequence shown here is derived from an EMBL/GenBank/DDBJ whole genome shotgun (WGS) entry which is preliminary data.</text>
</comment>
<dbReference type="PANTHER" id="PTHR33619">
    <property type="entry name" value="POLYSACCHARIDE EXPORT PROTEIN GFCE-RELATED"/>
    <property type="match status" value="1"/>
</dbReference>
<dbReference type="Gene3D" id="1.20.5.70">
    <property type="match status" value="1"/>
</dbReference>
<comment type="subcellular location">
    <subcellularLocation>
        <location evidence="1">Cell outer membrane</location>
        <topology evidence="1">Multi-pass membrane protein</topology>
    </subcellularLocation>
</comment>
<protein>
    <submittedName>
        <fullName evidence="19">Sugar transporter</fullName>
    </submittedName>
</protein>
<evidence type="ECO:0000256" key="9">
    <source>
        <dbReference type="ARBA" id="ARBA00023065"/>
    </source>
</evidence>
<dbReference type="GO" id="GO:0006811">
    <property type="term" value="P:monoatomic ion transport"/>
    <property type="evidence" value="ECO:0007669"/>
    <property type="project" value="UniProtKB-KW"/>
</dbReference>
<gene>
    <name evidence="19" type="ORF">A8L45_01600</name>
</gene>
<evidence type="ECO:0000313" key="19">
    <source>
        <dbReference type="EMBL" id="ODA35760.1"/>
    </source>
</evidence>
<keyword evidence="9" id="KW-0406">Ion transport</keyword>
<dbReference type="GO" id="GO:0009279">
    <property type="term" value="C:cell outer membrane"/>
    <property type="evidence" value="ECO:0007669"/>
    <property type="project" value="UniProtKB-SubCell"/>
</dbReference>
<sequence>MNIKSKFFIMVLALGALSGCSMVGSHIELDAKTIESNDASNDISTMVMVHPLTVESVSEFKSPLPQSRANPSLQSQIASYEYRVGAGDVLNVIVWDHPELTTPAGQFRSPSDSGLWVDADGTIFYPYIGRVDVLHKTVSEIRAIIAKRLAKYVEKPQVDVNVAAFRSQKVHITGEVAQPGQQPITNIPMTLLDAVNMAGGLSENANWKKVTIVRDGVKETTSLYALMQRGDMQENRLLQAGDIINVDSNDNQNVYVFGEVQNPKLLNITRNGMSLTAALSSVGGINELEADATGIFVIRGREVDAMNSKKTLDSDNHYIADLYQLDIKDATALVVGTEFELEPKDIVYVTAAPISRWNRVIRQLLPTISGFDTLTNGVRRVRNWPN</sequence>
<keyword evidence="20" id="KW-1185">Reference proteome</keyword>
<feature type="domain" description="SLBB" evidence="18">
    <location>
        <begin position="168"/>
        <end position="246"/>
    </location>
</feature>
<dbReference type="PROSITE" id="PS51257">
    <property type="entry name" value="PROKAR_LIPOPROTEIN"/>
    <property type="match status" value="1"/>
</dbReference>
<keyword evidence="13" id="KW-0998">Cell outer membrane</keyword>
<dbReference type="OrthoDB" id="9808421at2"/>
<comment type="similarity">
    <text evidence="2">Belongs to the BexD/CtrA/VexA family.</text>
</comment>
<accession>A0A1C3ERA6</accession>
<evidence type="ECO:0000256" key="4">
    <source>
        <dbReference type="ARBA" id="ARBA00022452"/>
    </source>
</evidence>
<reference evidence="19 20" key="1">
    <citation type="submission" date="2016-05" db="EMBL/GenBank/DDBJ databases">
        <title>Genomic Taxonomy of the Vibrionaceae.</title>
        <authorList>
            <person name="Gomez-Gil B."/>
            <person name="Enciso-Ibarra J."/>
        </authorList>
    </citation>
    <scope>NUCLEOTIDE SEQUENCE [LARGE SCALE GENOMIC DNA]</scope>
    <source>
        <strain evidence="19 20">CAIM 1920</strain>
    </source>
</reference>
<dbReference type="PANTHER" id="PTHR33619:SF3">
    <property type="entry name" value="POLYSACCHARIDE EXPORT PROTEIN GFCE-RELATED"/>
    <property type="match status" value="1"/>
</dbReference>
<dbReference type="InterPro" id="IPR054765">
    <property type="entry name" value="SLBB_dom"/>
</dbReference>
<evidence type="ECO:0000259" key="16">
    <source>
        <dbReference type="Pfam" id="PF02563"/>
    </source>
</evidence>
<dbReference type="AlphaFoldDB" id="A0A1C3ERA6"/>
<evidence type="ECO:0000256" key="7">
    <source>
        <dbReference type="ARBA" id="ARBA00022729"/>
    </source>
</evidence>
<feature type="signal peptide" evidence="15">
    <location>
        <begin position="1"/>
        <end position="23"/>
    </location>
</feature>
<dbReference type="NCBIfam" id="NF011658">
    <property type="entry name" value="PRK15078.1"/>
    <property type="match status" value="1"/>
</dbReference>
<evidence type="ECO:0000256" key="2">
    <source>
        <dbReference type="ARBA" id="ARBA00009450"/>
    </source>
</evidence>
<dbReference type="InterPro" id="IPR040716">
    <property type="entry name" value="Wza_C"/>
</dbReference>
<dbReference type="EMBL" id="LYBM01000002">
    <property type="protein sequence ID" value="ODA35760.1"/>
    <property type="molecule type" value="Genomic_DNA"/>
</dbReference>
<evidence type="ECO:0000256" key="12">
    <source>
        <dbReference type="ARBA" id="ARBA00023139"/>
    </source>
</evidence>
<evidence type="ECO:0000256" key="1">
    <source>
        <dbReference type="ARBA" id="ARBA00004571"/>
    </source>
</evidence>
<evidence type="ECO:0000256" key="10">
    <source>
        <dbReference type="ARBA" id="ARBA00023114"/>
    </source>
</evidence>
<dbReference type="Gene3D" id="3.10.560.10">
    <property type="entry name" value="Outer membrane lipoprotein wza domain like"/>
    <property type="match status" value="2"/>
</dbReference>
<keyword evidence="4" id="KW-1134">Transmembrane beta strand</keyword>
<evidence type="ECO:0000256" key="11">
    <source>
        <dbReference type="ARBA" id="ARBA00023136"/>
    </source>
</evidence>